<name>A0ABW0F7A5_9HYPH</name>
<evidence type="ECO:0000313" key="4">
    <source>
        <dbReference type="EMBL" id="MFC5294351.1"/>
    </source>
</evidence>
<dbReference type="EC" id="4.3.1.16" evidence="4"/>
<comment type="cofactor">
    <cofactor evidence="1">
        <name>pyridoxal 5'-phosphate</name>
        <dbReference type="ChEBI" id="CHEBI:597326"/>
    </cofactor>
</comment>
<dbReference type="RefSeq" id="WP_158444265.1">
    <property type="nucleotide sequence ID" value="NZ_JAOAOS010000009.1"/>
</dbReference>
<evidence type="ECO:0000313" key="5">
    <source>
        <dbReference type="Proteomes" id="UP001595976"/>
    </source>
</evidence>
<dbReference type="PANTHER" id="PTHR43050">
    <property type="entry name" value="SERINE / THREONINE RACEMASE FAMILY MEMBER"/>
    <property type="match status" value="1"/>
</dbReference>
<feature type="domain" description="Tryptophan synthase beta chain-like PALP" evidence="3">
    <location>
        <begin position="28"/>
        <end position="311"/>
    </location>
</feature>
<dbReference type="SUPFAM" id="SSF53686">
    <property type="entry name" value="Tryptophan synthase beta subunit-like PLP-dependent enzymes"/>
    <property type="match status" value="1"/>
</dbReference>
<reference evidence="5" key="1">
    <citation type="journal article" date="2019" name="Int. J. Syst. Evol. Microbiol.">
        <title>The Global Catalogue of Microorganisms (GCM) 10K type strain sequencing project: providing services to taxonomists for standard genome sequencing and annotation.</title>
        <authorList>
            <consortium name="The Broad Institute Genomics Platform"/>
            <consortium name="The Broad Institute Genome Sequencing Center for Infectious Disease"/>
            <person name="Wu L."/>
            <person name="Ma J."/>
        </authorList>
    </citation>
    <scope>NUCLEOTIDE SEQUENCE [LARGE SCALE GENOMIC DNA]</scope>
    <source>
        <strain evidence="5">CGMCC 1.15643</strain>
    </source>
</reference>
<evidence type="ECO:0000256" key="2">
    <source>
        <dbReference type="ARBA" id="ARBA00022898"/>
    </source>
</evidence>
<dbReference type="GO" id="GO:0030848">
    <property type="term" value="F:threo-3-hydroxyaspartate ammonia-lyase activity"/>
    <property type="evidence" value="ECO:0007669"/>
    <property type="project" value="UniProtKB-EC"/>
</dbReference>
<dbReference type="Pfam" id="PF00291">
    <property type="entry name" value="PALP"/>
    <property type="match status" value="1"/>
</dbReference>
<dbReference type="CDD" id="cd01562">
    <property type="entry name" value="Thr-dehyd"/>
    <property type="match status" value="1"/>
</dbReference>
<keyword evidence="2" id="KW-0663">Pyridoxal phosphate</keyword>
<dbReference type="Proteomes" id="UP001595976">
    <property type="component" value="Unassembled WGS sequence"/>
</dbReference>
<proteinExistence type="predicted"/>
<dbReference type="InterPro" id="IPR001926">
    <property type="entry name" value="TrpB-like_PALP"/>
</dbReference>
<sequence>MNAQTGPSLPTYADVEAAAERLKGIAHHTPAMSSATANRRTGASLVFKPENLQRMGAFKFRGGYNAIAALSPERKKAGVVTFSSGNHAQAIAYAGQLLGVPTTIIMPNDAPAAKVAATEGYGGQVVRYDRYTEDRLAIGDRLAAERGLTVIPPYDHPHVIAGQGTATKELIEDAGPFDILIVPLGGGGLLAGACLAAKALNPACRVFGVEPEAGNDGQQSLRKGEIVTIGVPKTIADGAQTAFLGNLTFPIIRRDVEDIVTVSDAALIDAMRFFAERMKLVVEPTGCLAAAAAFSGAVPVEGRRVGVILSGGNVDLASFARFIAPGA</sequence>
<dbReference type="NCBIfam" id="NF005454">
    <property type="entry name" value="PRK07048.1"/>
    <property type="match status" value="1"/>
</dbReference>
<comment type="caution">
    <text evidence="4">The sequence shown here is derived from an EMBL/GenBank/DDBJ whole genome shotgun (WGS) entry which is preliminary data.</text>
</comment>
<keyword evidence="5" id="KW-1185">Reference proteome</keyword>
<accession>A0ABW0F7A5</accession>
<gene>
    <name evidence="4" type="ORF">ACFPK2_15290</name>
</gene>
<dbReference type="PANTHER" id="PTHR43050:SF1">
    <property type="entry name" value="SERINE RACEMASE"/>
    <property type="match status" value="1"/>
</dbReference>
<keyword evidence="4" id="KW-0456">Lyase</keyword>
<dbReference type="Gene3D" id="3.40.50.1100">
    <property type="match status" value="2"/>
</dbReference>
<protein>
    <submittedName>
        <fullName evidence="4">Threo-3-hydroxy-L-aspartate ammonia-lyase</fullName>
        <ecNumber evidence="4">4.3.1.16</ecNumber>
    </submittedName>
</protein>
<organism evidence="4 5">
    <name type="scientific">Bosea minatitlanensis</name>
    <dbReference type="NCBI Taxonomy" id="128782"/>
    <lineage>
        <taxon>Bacteria</taxon>
        <taxon>Pseudomonadati</taxon>
        <taxon>Pseudomonadota</taxon>
        <taxon>Alphaproteobacteria</taxon>
        <taxon>Hyphomicrobiales</taxon>
        <taxon>Boseaceae</taxon>
        <taxon>Bosea</taxon>
    </lineage>
</organism>
<evidence type="ECO:0000256" key="1">
    <source>
        <dbReference type="ARBA" id="ARBA00001933"/>
    </source>
</evidence>
<dbReference type="EMBL" id="JBHSLI010000006">
    <property type="protein sequence ID" value="MFC5294351.1"/>
    <property type="molecule type" value="Genomic_DNA"/>
</dbReference>
<dbReference type="InterPro" id="IPR036052">
    <property type="entry name" value="TrpB-like_PALP_sf"/>
</dbReference>
<evidence type="ECO:0000259" key="3">
    <source>
        <dbReference type="Pfam" id="PF00291"/>
    </source>
</evidence>